<keyword evidence="3" id="KW-1185">Reference proteome</keyword>
<evidence type="ECO:0000313" key="2">
    <source>
        <dbReference type="EMBL" id="MFC7439893.1"/>
    </source>
</evidence>
<feature type="coiled-coil region" evidence="1">
    <location>
        <begin position="127"/>
        <end position="154"/>
    </location>
</feature>
<comment type="caution">
    <text evidence="2">The sequence shown here is derived from an EMBL/GenBank/DDBJ whole genome shotgun (WGS) entry which is preliminary data.</text>
</comment>
<dbReference type="EMBL" id="JBHTBW010000006">
    <property type="protein sequence ID" value="MFC7439893.1"/>
    <property type="molecule type" value="Genomic_DNA"/>
</dbReference>
<dbReference type="Proteomes" id="UP001596500">
    <property type="component" value="Unassembled WGS sequence"/>
</dbReference>
<gene>
    <name evidence="2" type="ORF">ACFQNG_01760</name>
</gene>
<evidence type="ECO:0000256" key="1">
    <source>
        <dbReference type="SAM" id="Coils"/>
    </source>
</evidence>
<dbReference type="RefSeq" id="WP_379863089.1">
    <property type="nucleotide sequence ID" value="NZ_JBHTBW010000006.1"/>
</dbReference>
<proteinExistence type="predicted"/>
<reference evidence="3" key="1">
    <citation type="journal article" date="2019" name="Int. J. Syst. Evol. Microbiol.">
        <title>The Global Catalogue of Microorganisms (GCM) 10K type strain sequencing project: providing services to taxonomists for standard genome sequencing and annotation.</title>
        <authorList>
            <consortium name="The Broad Institute Genomics Platform"/>
            <consortium name="The Broad Institute Genome Sequencing Center for Infectious Disease"/>
            <person name="Wu L."/>
            <person name="Ma J."/>
        </authorList>
    </citation>
    <scope>NUCLEOTIDE SEQUENCE [LARGE SCALE GENOMIC DNA]</scope>
    <source>
        <strain evidence="3">CGMCC 1.12942</strain>
    </source>
</reference>
<accession>A0ABW2RFW8</accession>
<evidence type="ECO:0008006" key="4">
    <source>
        <dbReference type="Google" id="ProtNLM"/>
    </source>
</evidence>
<name>A0ABW2RFW8_9BACL</name>
<protein>
    <recommendedName>
        <fullName evidence="4">Tetratricopeptide repeat protein</fullName>
    </recommendedName>
</protein>
<evidence type="ECO:0000313" key="3">
    <source>
        <dbReference type="Proteomes" id="UP001596500"/>
    </source>
</evidence>
<sequence length="352" mass="40829">MKEQFDQLMRQAASLPYGATKVALLEQAVRLADTHQDVKRGFEGRLELTRAANFSGKTEKAILAFGWCLAQYDKQPEAYDSRTVMWMYKWIVGSLDDFPEISREQIEAMLEDLRKRYAELGYSQRVYHKIKHAMARDEGDLEAAEREYELWQNEGRDEISDCLACERNGQVSYYLDEKNEFAEAYRLARPILDGQMRCRYVPHNTYASFLLPLLREGRAAEAAEFHERGYRLIHNESGHLWSKAKHLTYLAVVNPKRAMALLEKHLPEALDSYVPGAKFSLFLAASVLFTQLSEQEKQLLHLPAHVTEAWINAELRELARRFDSRNGTDSFSRRIGRRHAEVAELINHMRRS</sequence>
<keyword evidence="1" id="KW-0175">Coiled coil</keyword>
<organism evidence="2 3">
    <name type="scientific">Laceyella putida</name>
    <dbReference type="NCBI Taxonomy" id="110101"/>
    <lineage>
        <taxon>Bacteria</taxon>
        <taxon>Bacillati</taxon>
        <taxon>Bacillota</taxon>
        <taxon>Bacilli</taxon>
        <taxon>Bacillales</taxon>
        <taxon>Thermoactinomycetaceae</taxon>
        <taxon>Laceyella</taxon>
    </lineage>
</organism>